<dbReference type="GO" id="GO:0007010">
    <property type="term" value="P:cytoskeleton organization"/>
    <property type="evidence" value="ECO:0007669"/>
    <property type="project" value="InterPro"/>
</dbReference>
<dbReference type="InterPro" id="IPR009768">
    <property type="entry name" value="MAP70"/>
</dbReference>
<comment type="similarity">
    <text evidence="2">Belongs to the MAP70 family.</text>
</comment>
<evidence type="ECO:0000313" key="8">
    <source>
        <dbReference type="EMBL" id="KAG2314798.1"/>
    </source>
</evidence>
<protein>
    <submittedName>
        <fullName evidence="8">Uncharacterized protein</fullName>
    </submittedName>
</protein>
<evidence type="ECO:0000256" key="7">
    <source>
        <dbReference type="SAM" id="MobiDB-lite"/>
    </source>
</evidence>
<feature type="compositionally biased region" description="Low complexity" evidence="7">
    <location>
        <begin position="7"/>
        <end position="29"/>
    </location>
</feature>
<dbReference type="Proteomes" id="UP000886595">
    <property type="component" value="Unassembled WGS sequence"/>
</dbReference>
<keyword evidence="4" id="KW-0493">Microtubule</keyword>
<feature type="compositionally biased region" description="Polar residues" evidence="7">
    <location>
        <begin position="140"/>
        <end position="152"/>
    </location>
</feature>
<evidence type="ECO:0000256" key="5">
    <source>
        <dbReference type="ARBA" id="ARBA00023054"/>
    </source>
</evidence>
<evidence type="ECO:0000256" key="2">
    <source>
        <dbReference type="ARBA" id="ARBA00008825"/>
    </source>
</evidence>
<evidence type="ECO:0000256" key="4">
    <source>
        <dbReference type="ARBA" id="ARBA00022701"/>
    </source>
</evidence>
<evidence type="ECO:0000256" key="6">
    <source>
        <dbReference type="ARBA" id="ARBA00023212"/>
    </source>
</evidence>
<feature type="region of interest" description="Disordered" evidence="7">
    <location>
        <begin position="140"/>
        <end position="164"/>
    </location>
</feature>
<dbReference type="PANTHER" id="PTHR31246:SF17">
    <property type="entry name" value="MICROTUBULE-ASSOCIATED PROTEIN 70-2"/>
    <property type="match status" value="1"/>
</dbReference>
<dbReference type="Pfam" id="PF07058">
    <property type="entry name" value="MAP70"/>
    <property type="match status" value="1"/>
</dbReference>
<reference evidence="8 9" key="1">
    <citation type="submission" date="2020-02" db="EMBL/GenBank/DDBJ databases">
        <authorList>
            <person name="Ma Q."/>
            <person name="Huang Y."/>
            <person name="Song X."/>
            <person name="Pei D."/>
        </authorList>
    </citation>
    <scope>NUCLEOTIDE SEQUENCE [LARGE SCALE GENOMIC DNA]</scope>
    <source>
        <strain evidence="8">Sxm20200214</strain>
        <tissue evidence="8">Leaf</tissue>
    </source>
</reference>
<dbReference type="PANTHER" id="PTHR31246">
    <property type="entry name" value="MICROTUBULE-ASSOCIATED PROTEIN 70-2"/>
    <property type="match status" value="1"/>
</dbReference>
<comment type="caution">
    <text evidence="8">The sequence shown here is derived from an EMBL/GenBank/DDBJ whole genome shotgun (WGS) entry which is preliminary data.</text>
</comment>
<accession>A0A8X8AXZ2</accession>
<dbReference type="EMBL" id="JAAMPC010000004">
    <property type="protein sequence ID" value="KAG2314798.1"/>
    <property type="molecule type" value="Genomic_DNA"/>
</dbReference>
<proteinExistence type="inferred from homology"/>
<keyword evidence="3" id="KW-0963">Cytoplasm</keyword>
<feature type="region of interest" description="Disordered" evidence="7">
    <location>
        <begin position="1"/>
        <end position="29"/>
    </location>
</feature>
<dbReference type="AlphaFoldDB" id="A0A8X8AXZ2"/>
<feature type="region of interest" description="Disordered" evidence="7">
    <location>
        <begin position="41"/>
        <end position="94"/>
    </location>
</feature>
<dbReference type="GO" id="GO:0008017">
    <property type="term" value="F:microtubule binding"/>
    <property type="evidence" value="ECO:0007669"/>
    <property type="project" value="InterPro"/>
</dbReference>
<keyword evidence="6" id="KW-0206">Cytoskeleton</keyword>
<evidence type="ECO:0000313" key="9">
    <source>
        <dbReference type="Proteomes" id="UP000886595"/>
    </source>
</evidence>
<comment type="subcellular location">
    <subcellularLocation>
        <location evidence="1">Cytoplasm</location>
        <location evidence="1">Cytoskeleton</location>
    </subcellularLocation>
</comment>
<gene>
    <name evidence="8" type="ORF">Bca52824_017920</name>
</gene>
<organism evidence="8 9">
    <name type="scientific">Brassica carinata</name>
    <name type="common">Ethiopian mustard</name>
    <name type="synonym">Abyssinian cabbage</name>
    <dbReference type="NCBI Taxonomy" id="52824"/>
    <lineage>
        <taxon>Eukaryota</taxon>
        <taxon>Viridiplantae</taxon>
        <taxon>Streptophyta</taxon>
        <taxon>Embryophyta</taxon>
        <taxon>Tracheophyta</taxon>
        <taxon>Spermatophyta</taxon>
        <taxon>Magnoliopsida</taxon>
        <taxon>eudicotyledons</taxon>
        <taxon>Gunneridae</taxon>
        <taxon>Pentapetalae</taxon>
        <taxon>rosids</taxon>
        <taxon>malvids</taxon>
        <taxon>Brassicales</taxon>
        <taxon>Brassicaceae</taxon>
        <taxon>Brassiceae</taxon>
        <taxon>Brassica</taxon>
    </lineage>
</organism>
<evidence type="ECO:0000256" key="1">
    <source>
        <dbReference type="ARBA" id="ARBA00004245"/>
    </source>
</evidence>
<dbReference type="GO" id="GO:0005874">
    <property type="term" value="C:microtubule"/>
    <property type="evidence" value="ECO:0007669"/>
    <property type="project" value="UniProtKB-KW"/>
</dbReference>
<name>A0A8X8AXZ2_BRACI</name>
<keyword evidence="5" id="KW-0175">Coiled coil</keyword>
<sequence length="264" mass="29070">MAYRSLAAAPAWRPATRQRATWRPAAPAQAAYSEQQAAWRQAAPNPGAGPAFRQTAGARPAARGHLPAASLTWRPAQHFRSGRPGQRHQPGTGVRDRRLALARELDFPFSSGFQCQHPFSSRSRAILPCLISISNSSLTEANPRRSFSSSVAETEKTKEDDDGGEDIGKCEVLWVSFSEVRISVLIGFSLVGSSADKDRQLGEAHADIKDLRLSERQREKAVEENLEIKKINEEKKASMAAQFAAEATLRRVHAAQKHEETNHL</sequence>
<evidence type="ECO:0000256" key="3">
    <source>
        <dbReference type="ARBA" id="ARBA00022490"/>
    </source>
</evidence>
<keyword evidence="9" id="KW-1185">Reference proteome</keyword>